<evidence type="ECO:0000313" key="2">
    <source>
        <dbReference type="Proteomes" id="UP000054564"/>
    </source>
</evidence>
<sequence>MVDDVEGVYGSENSQRGLMQGRWKEMERDGNMRQVCHDTPVEVLHFILLGVIKYISNDFLTNTIKPKQVNDLPGAWQSFITDALDLPVLNAAYMYKHHKSMIGKDFKIILQCAPFVFYQFMNEPRRELWCALCQLAPYIFQTQISNMETYIKELEILVDQLLIQLMKSNA</sequence>
<comment type="caution">
    <text evidence="1">The sequence shown here is derived from an EMBL/GenBank/DDBJ whole genome shotgun (WGS) entry which is preliminary data.</text>
</comment>
<reference evidence="2" key="1">
    <citation type="submission" date="2014-03" db="EMBL/GenBank/DDBJ databases">
        <title>The Genome Sequence of Puccinia striiformis f. sp. tritici PST-78.</title>
        <authorList>
            <consortium name="The Broad Institute Genome Sequencing Platform"/>
            <person name="Cuomo C."/>
            <person name="Hulbert S."/>
            <person name="Chen X."/>
            <person name="Walker B."/>
            <person name="Young S.K."/>
            <person name="Zeng Q."/>
            <person name="Gargeya S."/>
            <person name="Fitzgerald M."/>
            <person name="Haas B."/>
            <person name="Abouelleil A."/>
            <person name="Alvarado L."/>
            <person name="Arachchi H.M."/>
            <person name="Berlin A.M."/>
            <person name="Chapman S.B."/>
            <person name="Goldberg J."/>
            <person name="Griggs A."/>
            <person name="Gujja S."/>
            <person name="Hansen M."/>
            <person name="Howarth C."/>
            <person name="Imamovic A."/>
            <person name="Larimer J."/>
            <person name="McCowan C."/>
            <person name="Montmayeur A."/>
            <person name="Murphy C."/>
            <person name="Neiman D."/>
            <person name="Pearson M."/>
            <person name="Priest M."/>
            <person name="Roberts A."/>
            <person name="Saif S."/>
            <person name="Shea T."/>
            <person name="Sisk P."/>
            <person name="Sykes S."/>
            <person name="Wortman J."/>
            <person name="Nusbaum C."/>
            <person name="Birren B."/>
        </authorList>
    </citation>
    <scope>NUCLEOTIDE SEQUENCE [LARGE SCALE GENOMIC DNA]</scope>
    <source>
        <strain evidence="2">race PST-78</strain>
    </source>
</reference>
<dbReference type="OrthoDB" id="2506588at2759"/>
<dbReference type="Proteomes" id="UP000054564">
    <property type="component" value="Unassembled WGS sequence"/>
</dbReference>
<gene>
    <name evidence="1" type="ORF">PSTG_09735</name>
</gene>
<organism evidence="1 2">
    <name type="scientific">Puccinia striiformis f. sp. tritici PST-78</name>
    <dbReference type="NCBI Taxonomy" id="1165861"/>
    <lineage>
        <taxon>Eukaryota</taxon>
        <taxon>Fungi</taxon>
        <taxon>Dikarya</taxon>
        <taxon>Basidiomycota</taxon>
        <taxon>Pucciniomycotina</taxon>
        <taxon>Pucciniomycetes</taxon>
        <taxon>Pucciniales</taxon>
        <taxon>Pucciniaceae</taxon>
        <taxon>Puccinia</taxon>
    </lineage>
</organism>
<dbReference type="PANTHER" id="PTHR31912">
    <property type="entry name" value="IP13529P"/>
    <property type="match status" value="1"/>
</dbReference>
<protein>
    <submittedName>
        <fullName evidence="1">Uncharacterized protein</fullName>
    </submittedName>
</protein>
<keyword evidence="2" id="KW-1185">Reference proteome</keyword>
<name>A0A0L0VCI2_9BASI</name>
<dbReference type="STRING" id="1165861.A0A0L0VCI2"/>
<dbReference type="EMBL" id="AJIL01000074">
    <property type="protein sequence ID" value="KNE96997.1"/>
    <property type="molecule type" value="Genomic_DNA"/>
</dbReference>
<dbReference type="PANTHER" id="PTHR31912:SF34">
    <property type="entry name" value="NOTOCHORD-RELATED PROTEIN"/>
    <property type="match status" value="1"/>
</dbReference>
<dbReference type="AlphaFoldDB" id="A0A0L0VCI2"/>
<evidence type="ECO:0000313" key="1">
    <source>
        <dbReference type="EMBL" id="KNE96997.1"/>
    </source>
</evidence>
<accession>A0A0L0VCI2</accession>
<proteinExistence type="predicted"/>